<organism evidence="4 5">
    <name type="scientific">Dimorphilus gyrociliatus</name>
    <dbReference type="NCBI Taxonomy" id="2664684"/>
    <lineage>
        <taxon>Eukaryota</taxon>
        <taxon>Metazoa</taxon>
        <taxon>Spiralia</taxon>
        <taxon>Lophotrochozoa</taxon>
        <taxon>Annelida</taxon>
        <taxon>Polychaeta</taxon>
        <taxon>Polychaeta incertae sedis</taxon>
        <taxon>Dinophilidae</taxon>
        <taxon>Dimorphilus</taxon>
    </lineage>
</organism>
<protein>
    <submittedName>
        <fullName evidence="4">DgyrCDS11741</fullName>
    </submittedName>
</protein>
<sequence length="1346" mass="154534">MKDTTVVLNLYGQVKEIKVNYYVSRMQAKEKLSFFYYTRDLWRIFKDTNTFEHLCLILLSSGSLNDARREELVHQHRKSCSQGIAIESLINLLNNQSLYYTVDSLNRLNEHQSLRISKNLSNVDGVWKKVIEDVKNERKKDSSHIPPLPFGNSRHVRLSDIVTSIEVSEVVNSDLLDTNLESTNIEYNNFHKIFEKPFNKILVQGEPGMGKSVQVRNLIHLWSFDQWQTSKNKLVIVIILRDVLSDDDIFETIMKQNFKTVSSISKDIIRLLFEEKSQEVLLFVDGADEFHLNDHPLNHIIDKPNCPVPTVIWTRKWKAKDIRTTCDITFELTGLNDEQLISFFSKCFYDDPFATIFLNSLNGKNKSVRNLCRVPLLAMIVFYVWKEKGDFFSKTLYEIYENLVKIVQEKTEVRRSNLKDRMKVIHKICFTNLAKSKILLSTNSSEERDIKECISGLVQIIPQRHANSGLTEIQFHHLSIQEFFAAKYLIDEYQRVFSINLLFKPLDEQLNKLNNTNIYNVMEFIKQCSTKIFNKILLNSRKIQAMYKCSDKLKGLLEQGLGNEKTLLFENEKVNDLVLSILFEKIGINIEEVTLQKTEIDIALLLKTLSSSSPNLKNIYIKDRTLLTCLYKDGILLDSLLTLLRLTKLSNFHMGKTCFQIIRHCNKSSTSAKRKVKDLEISHSRNNGIIIIRATFGSVYMASLTDNCSNFSSYINWDVIKFIKKCPYMKTLTFKNKILRERFCPQLFEVLQNKIKMEVLRTVCLVNTIIETPNEEFLSNCYRYLRPPKYEMNEQKRNKESSQLNSFDVTVMRNDELLFVLNIDQDCRKGINIPTWKYNKVENMSHVVNGWRRDMIKMRNFNLKSYTKIKNISFSLDDDLVCSLFQDIQSLNLADCFINEKTVQSHILEKLPKISNLISLDLSTLNWSHSLTKLIVQVLSNSPFLTSLKLNDCGLIERKATLLGESLVHCSNLELLSLQYNNEMNCGLEKIFKGLENHTDRMKHLNLGACDLSRDLTSLLGEFMQKCCNCESISIEGNQTTGSGFHDLCNGLIYCKNIKSLNFSKCSLNNAQAISLGKCLKNLSNIENLCLSENKNMESGFGDICNGLETSSNCLKHLNLDWCNLSSTKAEKLGKSLEHCCFLETLSLRESENMGDGFTEICLGLTKSSECLKSIDLSWCNLSENQAKKLAKCLQKCSRFESLLAEGNSKMDLQLYAVFSSLKTSSESFKYLNLNWCDMTENQAKRLGECLLNFSSLESLSLKFNKSMGIGFSNICDGLKSSSNSIKTLQFDECNLNTYQAKCLGECLRSCSNIESLSLYQNPDIGSGLDIIKHSIKDDIYVNLQV</sequence>
<accession>A0A7I8W4G4</accession>
<evidence type="ECO:0000313" key="4">
    <source>
        <dbReference type="EMBL" id="CAD5123385.1"/>
    </source>
</evidence>
<keyword evidence="5" id="KW-1185">Reference proteome</keyword>
<dbReference type="PANTHER" id="PTHR46312">
    <property type="entry name" value="NACHT DOMAIN-CONTAINING PROTEIN"/>
    <property type="match status" value="1"/>
</dbReference>
<feature type="domain" description="NACHT" evidence="3">
    <location>
        <begin position="199"/>
        <end position="289"/>
    </location>
</feature>
<evidence type="ECO:0000259" key="3">
    <source>
        <dbReference type="PROSITE" id="PS50837"/>
    </source>
</evidence>
<dbReference type="SUPFAM" id="SSF52047">
    <property type="entry name" value="RNI-like"/>
    <property type="match status" value="2"/>
</dbReference>
<dbReference type="Pfam" id="PF05729">
    <property type="entry name" value="NACHT"/>
    <property type="match status" value="1"/>
</dbReference>
<dbReference type="InterPro" id="IPR007111">
    <property type="entry name" value="NACHT_NTPase"/>
</dbReference>
<gene>
    <name evidence="4" type="ORF">DGYR_LOCUS11069</name>
</gene>
<dbReference type="PANTHER" id="PTHR46312:SF2">
    <property type="entry name" value="NUCLEOTIDE-BINDING OLIGOMERIZATION DOMAIN-CONTAINING PROTEIN 2-LIKE"/>
    <property type="match status" value="1"/>
</dbReference>
<dbReference type="Proteomes" id="UP000549394">
    <property type="component" value="Unassembled WGS sequence"/>
</dbReference>
<dbReference type="Gene3D" id="3.80.10.10">
    <property type="entry name" value="Ribonuclease Inhibitor"/>
    <property type="match status" value="2"/>
</dbReference>
<proteinExistence type="predicted"/>
<dbReference type="Gene3D" id="3.40.50.300">
    <property type="entry name" value="P-loop containing nucleotide triphosphate hydrolases"/>
    <property type="match status" value="1"/>
</dbReference>
<evidence type="ECO:0000313" key="5">
    <source>
        <dbReference type="Proteomes" id="UP000549394"/>
    </source>
</evidence>
<evidence type="ECO:0000256" key="2">
    <source>
        <dbReference type="ARBA" id="ARBA00022840"/>
    </source>
</evidence>
<dbReference type="EMBL" id="CAJFCJ010000019">
    <property type="protein sequence ID" value="CAD5123385.1"/>
    <property type="molecule type" value="Genomic_DNA"/>
</dbReference>
<dbReference type="OrthoDB" id="120976at2759"/>
<reference evidence="4 5" key="1">
    <citation type="submission" date="2020-08" db="EMBL/GenBank/DDBJ databases">
        <authorList>
            <person name="Hejnol A."/>
        </authorList>
    </citation>
    <scope>NUCLEOTIDE SEQUENCE [LARGE SCALE GENOMIC DNA]</scope>
</reference>
<dbReference type="GO" id="GO:0005524">
    <property type="term" value="F:ATP binding"/>
    <property type="evidence" value="ECO:0007669"/>
    <property type="project" value="UniProtKB-KW"/>
</dbReference>
<name>A0A7I8W4G4_9ANNE</name>
<dbReference type="InterPro" id="IPR027417">
    <property type="entry name" value="P-loop_NTPase"/>
</dbReference>
<dbReference type="SUPFAM" id="SSF52540">
    <property type="entry name" value="P-loop containing nucleoside triphosphate hydrolases"/>
    <property type="match status" value="1"/>
</dbReference>
<comment type="caution">
    <text evidence="4">The sequence shown here is derived from an EMBL/GenBank/DDBJ whole genome shotgun (WGS) entry which is preliminary data.</text>
</comment>
<dbReference type="InterPro" id="IPR032675">
    <property type="entry name" value="LRR_dom_sf"/>
</dbReference>
<keyword evidence="1" id="KW-0547">Nucleotide-binding</keyword>
<evidence type="ECO:0000256" key="1">
    <source>
        <dbReference type="ARBA" id="ARBA00022741"/>
    </source>
</evidence>
<keyword evidence="2" id="KW-0067">ATP-binding</keyword>
<dbReference type="PROSITE" id="PS50837">
    <property type="entry name" value="NACHT"/>
    <property type="match status" value="1"/>
</dbReference>